<reference evidence="4" key="1">
    <citation type="journal article" date="2023" name="Science">
        <title>Genome structures resolve the early diversification of teleost fishes.</title>
        <authorList>
            <person name="Parey E."/>
            <person name="Louis A."/>
            <person name="Montfort J."/>
            <person name="Bouchez O."/>
            <person name="Roques C."/>
            <person name="Iampietro C."/>
            <person name="Lluch J."/>
            <person name="Castinel A."/>
            <person name="Donnadieu C."/>
            <person name="Desvignes T."/>
            <person name="Floi Bucao C."/>
            <person name="Jouanno E."/>
            <person name="Wen M."/>
            <person name="Mejri S."/>
            <person name="Dirks R."/>
            <person name="Jansen H."/>
            <person name="Henkel C."/>
            <person name="Chen W.J."/>
            <person name="Zahm M."/>
            <person name="Cabau C."/>
            <person name="Klopp C."/>
            <person name="Thompson A.W."/>
            <person name="Robinson-Rechavi M."/>
            <person name="Braasch I."/>
            <person name="Lecointre G."/>
            <person name="Bobe J."/>
            <person name="Postlethwait J.H."/>
            <person name="Berthelot C."/>
            <person name="Roest Crollius H."/>
            <person name="Guiguen Y."/>
        </authorList>
    </citation>
    <scope>NUCLEOTIDE SEQUENCE</scope>
    <source>
        <strain evidence="4">WJC10195</strain>
    </source>
</reference>
<evidence type="ECO:0000313" key="4">
    <source>
        <dbReference type="EMBL" id="KAJ8364850.1"/>
    </source>
</evidence>
<keyword evidence="2" id="KW-0732">Signal</keyword>
<evidence type="ECO:0000256" key="2">
    <source>
        <dbReference type="SAM" id="SignalP"/>
    </source>
</evidence>
<dbReference type="InterPro" id="IPR050650">
    <property type="entry name" value="Type-II_Cytokine-TF_Rcpt"/>
</dbReference>
<sequence>MKEASLVIVFILIIILQNARTLVPAPFNVKVSCHNFVSVAYWNFGKGSLRPLFRVQILKDINNADSETTDTWLHHQNISSSVTHIHDSYYVNVSAMNGSEIATSAVSPEFSYHKYLPAEVRCTLDFPNVTLSVKGGQITFTFIHPYQVYKDTPTVKNLNRLYPNGSEECKNFKYRVLYNGKDTLHMDKICKEEVCKGTFQAPGNSERYCISLTGTELNTNSGIICQHEETQTNWTYFILIVMCIVVTGFSLLIVIGVIVFTRTMKTMPPVPKPLVPLGFKTHPENTMMPKDYNGQIAWPFVSPKPLLRTPKEVVLVDSPSLAAPKEGSQVLIGQVHLEEWSGNQEAMHLIDLRDPCHKVCSDQSRQWETGREEPAEDCGSSLLYSSFSGYDRPQVLEVEISPGDIVNGYGPCDHTSEMVI</sequence>
<keyword evidence="5" id="KW-1185">Reference proteome</keyword>
<keyword evidence="1" id="KW-0812">Transmembrane</keyword>
<feature type="domain" description="Fibronectin type-III" evidence="3">
    <location>
        <begin position="7"/>
        <end position="99"/>
    </location>
</feature>
<dbReference type="EMBL" id="JAINUF010000004">
    <property type="protein sequence ID" value="KAJ8364850.1"/>
    <property type="molecule type" value="Genomic_DNA"/>
</dbReference>
<feature type="signal peptide" evidence="2">
    <location>
        <begin position="1"/>
        <end position="21"/>
    </location>
</feature>
<dbReference type="SUPFAM" id="SSF49265">
    <property type="entry name" value="Fibronectin type III"/>
    <property type="match status" value="1"/>
</dbReference>
<name>A0A9Q1J414_SYNKA</name>
<evidence type="ECO:0000259" key="3">
    <source>
        <dbReference type="Pfam" id="PF01108"/>
    </source>
</evidence>
<dbReference type="PANTHER" id="PTHR20859:SF87">
    <property type="entry name" value="CYTOKINE RECEPTOR FAMILY MEMBER B13-RELATED"/>
    <property type="match status" value="1"/>
</dbReference>
<dbReference type="InterPro" id="IPR013783">
    <property type="entry name" value="Ig-like_fold"/>
</dbReference>
<dbReference type="GO" id="GO:0005886">
    <property type="term" value="C:plasma membrane"/>
    <property type="evidence" value="ECO:0007669"/>
    <property type="project" value="TreeGrafter"/>
</dbReference>
<organism evidence="4 5">
    <name type="scientific">Synaphobranchus kaupii</name>
    <name type="common">Kaup's arrowtooth eel</name>
    <dbReference type="NCBI Taxonomy" id="118154"/>
    <lineage>
        <taxon>Eukaryota</taxon>
        <taxon>Metazoa</taxon>
        <taxon>Chordata</taxon>
        <taxon>Craniata</taxon>
        <taxon>Vertebrata</taxon>
        <taxon>Euteleostomi</taxon>
        <taxon>Actinopterygii</taxon>
        <taxon>Neopterygii</taxon>
        <taxon>Teleostei</taxon>
        <taxon>Anguilliformes</taxon>
        <taxon>Synaphobranchidae</taxon>
        <taxon>Synaphobranchus</taxon>
    </lineage>
</organism>
<dbReference type="Proteomes" id="UP001152622">
    <property type="component" value="Chromosome 4"/>
</dbReference>
<dbReference type="GO" id="GO:0004896">
    <property type="term" value="F:cytokine receptor activity"/>
    <property type="evidence" value="ECO:0007669"/>
    <property type="project" value="TreeGrafter"/>
</dbReference>
<dbReference type="AlphaFoldDB" id="A0A9Q1J414"/>
<keyword evidence="1" id="KW-0472">Membrane</keyword>
<dbReference type="Pfam" id="PF01108">
    <property type="entry name" value="Tissue_fac"/>
    <property type="match status" value="1"/>
</dbReference>
<dbReference type="InterPro" id="IPR003961">
    <property type="entry name" value="FN3_dom"/>
</dbReference>
<dbReference type="OrthoDB" id="9946382at2759"/>
<gene>
    <name evidence="4" type="ORF">SKAU_G00136810</name>
</gene>
<accession>A0A9Q1J414</accession>
<proteinExistence type="predicted"/>
<comment type="caution">
    <text evidence="4">The sequence shown here is derived from an EMBL/GenBank/DDBJ whole genome shotgun (WGS) entry which is preliminary data.</text>
</comment>
<dbReference type="Gene3D" id="2.60.40.10">
    <property type="entry name" value="Immunoglobulins"/>
    <property type="match status" value="2"/>
</dbReference>
<evidence type="ECO:0000313" key="5">
    <source>
        <dbReference type="Proteomes" id="UP001152622"/>
    </source>
</evidence>
<keyword evidence="1" id="KW-1133">Transmembrane helix</keyword>
<dbReference type="InterPro" id="IPR036116">
    <property type="entry name" value="FN3_sf"/>
</dbReference>
<feature type="chain" id="PRO_5040382528" description="Fibronectin type-III domain-containing protein" evidence="2">
    <location>
        <begin position="22"/>
        <end position="420"/>
    </location>
</feature>
<evidence type="ECO:0000256" key="1">
    <source>
        <dbReference type="SAM" id="Phobius"/>
    </source>
</evidence>
<protein>
    <recommendedName>
        <fullName evidence="3">Fibronectin type-III domain-containing protein</fullName>
    </recommendedName>
</protein>
<feature type="transmembrane region" description="Helical" evidence="1">
    <location>
        <begin position="234"/>
        <end position="260"/>
    </location>
</feature>
<dbReference type="PANTHER" id="PTHR20859">
    <property type="entry name" value="INTERFERON/INTERLEUKIN RECEPTOR"/>
    <property type="match status" value="1"/>
</dbReference>